<evidence type="ECO:0000313" key="1">
    <source>
        <dbReference type="EMBL" id="MDX2915645.1"/>
    </source>
</evidence>
<evidence type="ECO:0000313" key="2">
    <source>
        <dbReference type="Proteomes" id="UP001271723"/>
    </source>
</evidence>
<gene>
    <name evidence="1" type="ORF">PV517_44140</name>
</gene>
<dbReference type="EMBL" id="JARAVY010000032">
    <property type="protein sequence ID" value="MDX2915645.1"/>
    <property type="molecule type" value="Genomic_DNA"/>
</dbReference>
<reference evidence="1 2" key="1">
    <citation type="journal article" date="2023" name="Microb. Genom.">
        <title>Mesoterricola silvestris gen. nov., sp. nov., Mesoterricola sediminis sp. nov., Geothrix oryzae sp. nov., Geothrix edaphica sp. nov., Geothrix rubra sp. nov., and Geothrix limicola sp. nov., six novel members of Acidobacteriota isolated from soils.</title>
        <authorList>
            <person name="Weisberg A.J."/>
            <person name="Pearce E."/>
            <person name="Kramer C.G."/>
            <person name="Chang J.H."/>
            <person name="Clarke C.R."/>
        </authorList>
    </citation>
    <scope>NUCLEOTIDE SEQUENCE [LARGE SCALE GENOMIC DNA]</scope>
    <source>
        <strain evidence="1 2">NRRL_B-2795</strain>
    </source>
</reference>
<sequence>MAHDITNTNTPTALASLYDHFGLPHTDPAVWIGDHLHVAAEDATDERVRDGYEAGLHLFTLGYIEHAAAVLRLLPTR</sequence>
<protein>
    <submittedName>
        <fullName evidence="1">Uncharacterized protein</fullName>
    </submittedName>
</protein>
<comment type="caution">
    <text evidence="1">The sequence shown here is derived from an EMBL/GenBank/DDBJ whole genome shotgun (WGS) entry which is preliminary data.</text>
</comment>
<dbReference type="Proteomes" id="UP001271723">
    <property type="component" value="Unassembled WGS sequence"/>
</dbReference>
<proteinExistence type="predicted"/>
<keyword evidence="2" id="KW-1185">Reference proteome</keyword>
<dbReference type="RefSeq" id="WP_086761674.1">
    <property type="nucleotide sequence ID" value="NZ_JAGJBZ010000005.1"/>
</dbReference>
<organism evidence="1 2">
    <name type="scientific">Streptomyces griseiscabiei</name>
    <dbReference type="NCBI Taxonomy" id="2993540"/>
    <lineage>
        <taxon>Bacteria</taxon>
        <taxon>Bacillati</taxon>
        <taxon>Actinomycetota</taxon>
        <taxon>Actinomycetes</taxon>
        <taxon>Kitasatosporales</taxon>
        <taxon>Streptomycetaceae</taxon>
        <taxon>Streptomyces</taxon>
    </lineage>
</organism>
<accession>A0ABU4LK68</accession>
<name>A0ABU4LK68_9ACTN</name>